<gene>
    <name evidence="1" type="ORF">GDO78_002540</name>
</gene>
<reference evidence="1" key="1">
    <citation type="thesis" date="2020" institute="ProQuest LLC" country="789 East Eisenhower Parkway, Ann Arbor, MI, USA">
        <title>Comparative Genomics and Chromosome Evolution.</title>
        <authorList>
            <person name="Mudd A.B."/>
        </authorList>
    </citation>
    <scope>NUCLEOTIDE SEQUENCE</scope>
    <source>
        <strain evidence="1">HN-11 Male</strain>
        <tissue evidence="1">Kidney and liver</tissue>
    </source>
</reference>
<dbReference type="EMBL" id="WNTK01000010">
    <property type="protein sequence ID" value="KAG9477193.1"/>
    <property type="molecule type" value="Genomic_DNA"/>
</dbReference>
<dbReference type="Proteomes" id="UP000770717">
    <property type="component" value="Unassembled WGS sequence"/>
</dbReference>
<name>A0A8J6EXX5_ELECQ</name>
<accession>A0A8J6EXX5</accession>
<comment type="caution">
    <text evidence="1">The sequence shown here is derived from an EMBL/GenBank/DDBJ whole genome shotgun (WGS) entry which is preliminary data.</text>
</comment>
<proteinExistence type="predicted"/>
<dbReference type="AlphaFoldDB" id="A0A8J6EXX5"/>
<keyword evidence="2" id="KW-1185">Reference proteome</keyword>
<evidence type="ECO:0000313" key="1">
    <source>
        <dbReference type="EMBL" id="KAG9477193.1"/>
    </source>
</evidence>
<evidence type="ECO:0000313" key="2">
    <source>
        <dbReference type="Proteomes" id="UP000770717"/>
    </source>
</evidence>
<sequence length="43" mass="4655">MKSGFTPGRQSVLELSEMASFKEFSLPACSLITSVTAPIRFCS</sequence>
<organism evidence="1 2">
    <name type="scientific">Eleutherodactylus coqui</name>
    <name type="common">Puerto Rican coqui</name>
    <dbReference type="NCBI Taxonomy" id="57060"/>
    <lineage>
        <taxon>Eukaryota</taxon>
        <taxon>Metazoa</taxon>
        <taxon>Chordata</taxon>
        <taxon>Craniata</taxon>
        <taxon>Vertebrata</taxon>
        <taxon>Euteleostomi</taxon>
        <taxon>Amphibia</taxon>
        <taxon>Batrachia</taxon>
        <taxon>Anura</taxon>
        <taxon>Neobatrachia</taxon>
        <taxon>Hyloidea</taxon>
        <taxon>Eleutherodactylidae</taxon>
        <taxon>Eleutherodactylinae</taxon>
        <taxon>Eleutherodactylus</taxon>
        <taxon>Eleutherodactylus</taxon>
    </lineage>
</organism>
<protein>
    <submittedName>
        <fullName evidence="1">Uncharacterized protein</fullName>
    </submittedName>
</protein>